<reference evidence="6" key="1">
    <citation type="submission" date="2019-12" db="EMBL/GenBank/DDBJ databases">
        <title>Genome sequencing and annotation of Brassica cretica.</title>
        <authorList>
            <person name="Studholme D.J."/>
            <person name="Sarris P.F."/>
        </authorList>
    </citation>
    <scope>NUCLEOTIDE SEQUENCE</scope>
    <source>
        <strain evidence="6">PFS-102/07</strain>
        <tissue evidence="6">Leaf</tissue>
    </source>
</reference>
<dbReference type="GO" id="GO:0003713">
    <property type="term" value="F:transcription coactivator activity"/>
    <property type="evidence" value="ECO:0007669"/>
    <property type="project" value="TreeGrafter"/>
</dbReference>
<dbReference type="InterPro" id="IPR003162">
    <property type="entry name" value="TFIID-31"/>
</dbReference>
<dbReference type="GO" id="GO:0016251">
    <property type="term" value="F:RNA polymerase II general transcription initiation factor activity"/>
    <property type="evidence" value="ECO:0007669"/>
    <property type="project" value="TreeGrafter"/>
</dbReference>
<keyword evidence="3" id="KW-0804">Transcription</keyword>
<comment type="caution">
    <text evidence="6">The sequence shown here is derived from an EMBL/GenBank/DDBJ whole genome shotgun (WGS) entry which is preliminary data.</text>
</comment>
<comment type="subcellular location">
    <subcellularLocation>
        <location evidence="1">Nucleus</location>
    </subcellularLocation>
</comment>
<organism evidence="6">
    <name type="scientific">Brassica cretica</name>
    <name type="common">Mustard</name>
    <dbReference type="NCBI Taxonomy" id="69181"/>
    <lineage>
        <taxon>Eukaryota</taxon>
        <taxon>Viridiplantae</taxon>
        <taxon>Streptophyta</taxon>
        <taxon>Embryophyta</taxon>
        <taxon>Tracheophyta</taxon>
        <taxon>Spermatophyta</taxon>
        <taxon>Magnoliopsida</taxon>
        <taxon>eudicotyledons</taxon>
        <taxon>Gunneridae</taxon>
        <taxon>Pentapetalae</taxon>
        <taxon>rosids</taxon>
        <taxon>malvids</taxon>
        <taxon>Brassicales</taxon>
        <taxon>Brassicaceae</taxon>
        <taxon>Brassiceae</taxon>
        <taxon>Brassica</taxon>
    </lineage>
</organism>
<dbReference type="Pfam" id="PF02291">
    <property type="entry name" value="TFIID-31kDa"/>
    <property type="match status" value="1"/>
</dbReference>
<sequence>MLAPVKTGIATHSVAIDSDPDVTRFFDSLTVRVNTSRERQNQIITTVMIQFLAFESIHTVYSEHVSESTIDTVTDVKLAIQSKVSFSFSQPPPREVEVLLELAAGRNKIPLTKSIAGPSVPLPPEQDTLLSPNYQLIILPKKSASTEPEETEDNEDMTNPAQQT</sequence>
<evidence type="ECO:0000256" key="4">
    <source>
        <dbReference type="ARBA" id="ARBA00023242"/>
    </source>
</evidence>
<keyword evidence="4" id="KW-0539">Nucleus</keyword>
<dbReference type="AlphaFoldDB" id="A0A8S9KJY7"/>
<evidence type="ECO:0000313" key="6">
    <source>
        <dbReference type="EMBL" id="KAF2593693.1"/>
    </source>
</evidence>
<gene>
    <name evidence="6" type="ORF">F2Q70_00042960</name>
</gene>
<feature type="region of interest" description="Disordered" evidence="5">
    <location>
        <begin position="140"/>
        <end position="164"/>
    </location>
</feature>
<feature type="compositionally biased region" description="Acidic residues" evidence="5">
    <location>
        <begin position="147"/>
        <end position="156"/>
    </location>
</feature>
<keyword evidence="2" id="KW-0805">Transcription regulation</keyword>
<accession>A0A8S9KJY7</accession>
<evidence type="ECO:0000256" key="5">
    <source>
        <dbReference type="SAM" id="MobiDB-lite"/>
    </source>
</evidence>
<evidence type="ECO:0000256" key="1">
    <source>
        <dbReference type="ARBA" id="ARBA00004123"/>
    </source>
</evidence>
<proteinExistence type="predicted"/>
<evidence type="ECO:0000256" key="3">
    <source>
        <dbReference type="ARBA" id="ARBA00023163"/>
    </source>
</evidence>
<dbReference type="PANTHER" id="PTHR48068">
    <property type="entry name" value="TAF9 RNA POLYMERASE II, TATA BOX-BINDING PROTEIN (TBP)-ASSOCIATED FACTOR"/>
    <property type="match status" value="1"/>
</dbReference>
<protein>
    <submittedName>
        <fullName evidence="6">Uncharacterized protein</fullName>
    </submittedName>
</protein>
<dbReference type="GO" id="GO:0000124">
    <property type="term" value="C:SAGA complex"/>
    <property type="evidence" value="ECO:0007669"/>
    <property type="project" value="TreeGrafter"/>
</dbReference>
<dbReference type="GO" id="GO:0005669">
    <property type="term" value="C:transcription factor TFIID complex"/>
    <property type="evidence" value="ECO:0007669"/>
    <property type="project" value="TreeGrafter"/>
</dbReference>
<dbReference type="GO" id="GO:0051123">
    <property type="term" value="P:RNA polymerase II preinitiation complex assembly"/>
    <property type="evidence" value="ECO:0007669"/>
    <property type="project" value="TreeGrafter"/>
</dbReference>
<dbReference type="EMBL" id="QGKY02000164">
    <property type="protein sequence ID" value="KAF2593693.1"/>
    <property type="molecule type" value="Genomic_DNA"/>
</dbReference>
<dbReference type="PANTHER" id="PTHR48068:SF4">
    <property type="entry name" value="TATA-BOX BINDING PROTEIN ASSOCIATED FACTOR 9"/>
    <property type="match status" value="1"/>
</dbReference>
<evidence type="ECO:0000256" key="2">
    <source>
        <dbReference type="ARBA" id="ARBA00023015"/>
    </source>
</evidence>
<dbReference type="InterPro" id="IPR051431">
    <property type="entry name" value="TFIID_subunit_9"/>
</dbReference>
<name>A0A8S9KJY7_BRACR</name>